<evidence type="ECO:0000256" key="9">
    <source>
        <dbReference type="ARBA" id="ARBA00022857"/>
    </source>
</evidence>
<evidence type="ECO:0000256" key="5">
    <source>
        <dbReference type="ARBA" id="ARBA00022490"/>
    </source>
</evidence>
<dbReference type="Proteomes" id="UP000237797">
    <property type="component" value="Unassembled WGS sequence"/>
</dbReference>
<dbReference type="InterPro" id="IPR016167">
    <property type="entry name" value="FAD-bd_PCMH_sub1"/>
</dbReference>
<comment type="function">
    <text evidence="2 16">Cell wall formation.</text>
</comment>
<keyword evidence="8 16" id="KW-0274">FAD</keyword>
<evidence type="ECO:0000256" key="6">
    <source>
        <dbReference type="ARBA" id="ARBA00022618"/>
    </source>
</evidence>
<reference evidence="18 19" key="1">
    <citation type="submission" date="2018-03" db="EMBL/GenBank/DDBJ databases">
        <title>Genomic Encyclopedia of Archaeal and Bacterial Type Strains, Phase II (KMG-II): from individual species to whole genera.</title>
        <authorList>
            <person name="Goeker M."/>
        </authorList>
    </citation>
    <scope>NUCLEOTIDE SEQUENCE [LARGE SCALE GENOMIC DNA]</scope>
    <source>
        <strain evidence="18 19">DSM 44946</strain>
    </source>
</reference>
<dbReference type="Gene3D" id="3.30.465.10">
    <property type="match status" value="1"/>
</dbReference>
<keyword evidence="5 16" id="KW-0963">Cytoplasm</keyword>
<feature type="domain" description="FAD-binding PCMH-type" evidence="17">
    <location>
        <begin position="29"/>
        <end position="196"/>
    </location>
</feature>
<keyword evidence="11 16" id="KW-0573">Peptidoglycan synthesis</keyword>
<dbReference type="NCBIfam" id="NF010480">
    <property type="entry name" value="PRK13905.1"/>
    <property type="match status" value="1"/>
</dbReference>
<dbReference type="InterPro" id="IPR016166">
    <property type="entry name" value="FAD-bd_PCMH"/>
</dbReference>
<keyword evidence="12 16" id="KW-0560">Oxidoreductase</keyword>
<proteinExistence type="inferred from homology"/>
<evidence type="ECO:0000256" key="11">
    <source>
        <dbReference type="ARBA" id="ARBA00022984"/>
    </source>
</evidence>
<evidence type="ECO:0000256" key="15">
    <source>
        <dbReference type="ARBA" id="ARBA00048914"/>
    </source>
</evidence>
<keyword evidence="7 16" id="KW-0285">Flavoprotein</keyword>
<dbReference type="OrthoDB" id="9804753at2"/>
<feature type="active site" description="Proton donor" evidence="16">
    <location>
        <position position="225"/>
    </location>
</feature>
<evidence type="ECO:0000256" key="7">
    <source>
        <dbReference type="ARBA" id="ARBA00022630"/>
    </source>
</evidence>
<organism evidence="18 19">
    <name type="scientific">Planifilum fimeticola</name>
    <dbReference type="NCBI Taxonomy" id="201975"/>
    <lineage>
        <taxon>Bacteria</taxon>
        <taxon>Bacillati</taxon>
        <taxon>Bacillota</taxon>
        <taxon>Bacilli</taxon>
        <taxon>Bacillales</taxon>
        <taxon>Thermoactinomycetaceae</taxon>
        <taxon>Planifilum</taxon>
    </lineage>
</organism>
<dbReference type="InterPro" id="IPR036318">
    <property type="entry name" value="FAD-bd_PCMH-like_sf"/>
</dbReference>
<dbReference type="GO" id="GO:0071555">
    <property type="term" value="P:cell wall organization"/>
    <property type="evidence" value="ECO:0007669"/>
    <property type="project" value="UniProtKB-KW"/>
</dbReference>
<dbReference type="SUPFAM" id="SSF56194">
    <property type="entry name" value="Uridine diphospho-N-Acetylenolpyruvylglucosamine reductase, MurB, C-terminal domain"/>
    <property type="match status" value="1"/>
</dbReference>
<evidence type="ECO:0000256" key="1">
    <source>
        <dbReference type="ARBA" id="ARBA00001974"/>
    </source>
</evidence>
<evidence type="ECO:0000313" key="19">
    <source>
        <dbReference type="Proteomes" id="UP000237797"/>
    </source>
</evidence>
<evidence type="ECO:0000313" key="18">
    <source>
        <dbReference type="EMBL" id="PRX41619.1"/>
    </source>
</evidence>
<dbReference type="GO" id="GO:0071949">
    <property type="term" value="F:FAD binding"/>
    <property type="evidence" value="ECO:0007669"/>
    <property type="project" value="InterPro"/>
</dbReference>
<accession>A0A2T0LH03</accession>
<dbReference type="PANTHER" id="PTHR21071">
    <property type="entry name" value="UDP-N-ACETYLENOLPYRUVOYLGLUCOSAMINE REDUCTASE"/>
    <property type="match status" value="1"/>
</dbReference>
<comment type="caution">
    <text evidence="18">The sequence shown here is derived from an EMBL/GenBank/DDBJ whole genome shotgun (WGS) entry which is preliminary data.</text>
</comment>
<dbReference type="Gene3D" id="3.90.78.10">
    <property type="entry name" value="UDP-N-acetylenolpyruvoylglucosamine reductase, C-terminal domain"/>
    <property type="match status" value="1"/>
</dbReference>
<keyword evidence="13 16" id="KW-0131">Cell cycle</keyword>
<comment type="cofactor">
    <cofactor evidence="1 16">
        <name>FAD</name>
        <dbReference type="ChEBI" id="CHEBI:57692"/>
    </cofactor>
</comment>
<dbReference type="EC" id="1.3.1.98" evidence="16"/>
<dbReference type="SUPFAM" id="SSF56176">
    <property type="entry name" value="FAD-binding/transporter-associated domain-like"/>
    <property type="match status" value="1"/>
</dbReference>
<protein>
    <recommendedName>
        <fullName evidence="16">UDP-N-acetylenolpyruvoylglucosamine reductase</fullName>
        <ecNumber evidence="16">1.3.1.98</ecNumber>
    </recommendedName>
    <alternativeName>
        <fullName evidence="16">UDP-N-acetylmuramate dehydrogenase</fullName>
    </alternativeName>
</protein>
<dbReference type="RefSeq" id="WP_106344357.1">
    <property type="nucleotide sequence ID" value="NZ_PVNE01000005.1"/>
</dbReference>
<evidence type="ECO:0000259" key="17">
    <source>
        <dbReference type="PROSITE" id="PS51387"/>
    </source>
</evidence>
<evidence type="ECO:0000256" key="13">
    <source>
        <dbReference type="ARBA" id="ARBA00023306"/>
    </source>
</evidence>
<dbReference type="GO" id="GO:0051301">
    <property type="term" value="P:cell division"/>
    <property type="evidence" value="ECO:0007669"/>
    <property type="project" value="UniProtKB-KW"/>
</dbReference>
<feature type="active site" evidence="16">
    <location>
        <position position="174"/>
    </location>
</feature>
<evidence type="ECO:0000256" key="16">
    <source>
        <dbReference type="HAMAP-Rule" id="MF_00037"/>
    </source>
</evidence>
<comment type="pathway">
    <text evidence="4 16">Cell wall biogenesis; peptidoglycan biosynthesis.</text>
</comment>
<dbReference type="Gene3D" id="3.30.43.10">
    <property type="entry name" value="Uridine Diphospho-n-acetylenolpyruvylglucosamine Reductase, domain 2"/>
    <property type="match status" value="1"/>
</dbReference>
<keyword evidence="14 16" id="KW-0961">Cell wall biogenesis/degradation</keyword>
<dbReference type="EMBL" id="PVNE01000005">
    <property type="protein sequence ID" value="PRX41619.1"/>
    <property type="molecule type" value="Genomic_DNA"/>
</dbReference>
<name>A0A2T0LH03_9BACL</name>
<dbReference type="AlphaFoldDB" id="A0A2T0LH03"/>
<keyword evidence="9 16" id="KW-0521">NADP</keyword>
<evidence type="ECO:0000256" key="2">
    <source>
        <dbReference type="ARBA" id="ARBA00003921"/>
    </source>
</evidence>
<feature type="active site" evidence="16">
    <location>
        <position position="295"/>
    </location>
</feature>
<dbReference type="GO" id="GO:0009252">
    <property type="term" value="P:peptidoglycan biosynthetic process"/>
    <property type="evidence" value="ECO:0007669"/>
    <property type="project" value="UniProtKB-UniRule"/>
</dbReference>
<evidence type="ECO:0000256" key="4">
    <source>
        <dbReference type="ARBA" id="ARBA00004752"/>
    </source>
</evidence>
<dbReference type="PANTHER" id="PTHR21071:SF5">
    <property type="entry name" value="UDP-N-ACETYLENOLPYRUVOYLGLUCOSAMINE REDUCTASE"/>
    <property type="match status" value="1"/>
</dbReference>
<dbReference type="NCBIfam" id="TIGR00179">
    <property type="entry name" value="murB"/>
    <property type="match status" value="1"/>
</dbReference>
<dbReference type="GO" id="GO:0008762">
    <property type="term" value="F:UDP-N-acetylmuramate dehydrogenase activity"/>
    <property type="evidence" value="ECO:0007669"/>
    <property type="project" value="UniProtKB-UniRule"/>
</dbReference>
<dbReference type="UniPathway" id="UPA00219"/>
<dbReference type="InterPro" id="IPR016169">
    <property type="entry name" value="FAD-bd_PCMH_sub2"/>
</dbReference>
<dbReference type="InterPro" id="IPR011601">
    <property type="entry name" value="MurB_C"/>
</dbReference>
<evidence type="ECO:0000256" key="3">
    <source>
        <dbReference type="ARBA" id="ARBA00004496"/>
    </source>
</evidence>
<evidence type="ECO:0000256" key="8">
    <source>
        <dbReference type="ARBA" id="ARBA00022827"/>
    </source>
</evidence>
<dbReference type="GO" id="GO:0005829">
    <property type="term" value="C:cytosol"/>
    <property type="evidence" value="ECO:0007669"/>
    <property type="project" value="TreeGrafter"/>
</dbReference>
<comment type="similarity">
    <text evidence="16">Belongs to the MurB family.</text>
</comment>
<dbReference type="HAMAP" id="MF_00037">
    <property type="entry name" value="MurB"/>
    <property type="match status" value="1"/>
</dbReference>
<evidence type="ECO:0000256" key="14">
    <source>
        <dbReference type="ARBA" id="ARBA00023316"/>
    </source>
</evidence>
<keyword evidence="10 16" id="KW-0133">Cell shape</keyword>
<dbReference type="InterPro" id="IPR036635">
    <property type="entry name" value="MurB_C_sf"/>
</dbReference>
<gene>
    <name evidence="16" type="primary">murB</name>
    <name evidence="18" type="ORF">CLV97_10546</name>
</gene>
<keyword evidence="19" id="KW-1185">Reference proteome</keyword>
<dbReference type="InterPro" id="IPR006094">
    <property type="entry name" value="Oxid_FAD_bind_N"/>
</dbReference>
<dbReference type="Pfam" id="PF02873">
    <property type="entry name" value="MurB_C"/>
    <property type="match status" value="1"/>
</dbReference>
<dbReference type="PROSITE" id="PS51387">
    <property type="entry name" value="FAD_PCMH"/>
    <property type="match status" value="1"/>
</dbReference>
<evidence type="ECO:0000256" key="10">
    <source>
        <dbReference type="ARBA" id="ARBA00022960"/>
    </source>
</evidence>
<sequence>MKPIVRELIDAGVRDVRVDEPLSQHTTWRVGGPADLFIYPRSKEELERAMHIVRKHGLPWRVIGRGSNLLVRDGGIRGVVFKIGEGLDGLSIDGTRVVAGGGCSLIKLSRQTARQGLTGLEFAEGIPGTVGGAVCMNAGAHGSETSRVLTSAEMILGTGERVVFSKEELGFRYRTSVLQGKVQGIVTEASFQLAYGDPQKIASEMARYRDRRKQTQPLQYPCAGSVFRNPPGDHAGRLIEASGLKGYRVGDAEVSTQHANFIINRGQATATDVLALIDHIVRTVEERFGVRLKTEVQVVGEADAPHS</sequence>
<dbReference type="Pfam" id="PF01565">
    <property type="entry name" value="FAD_binding_4"/>
    <property type="match status" value="1"/>
</dbReference>
<dbReference type="GO" id="GO:0008360">
    <property type="term" value="P:regulation of cell shape"/>
    <property type="evidence" value="ECO:0007669"/>
    <property type="project" value="UniProtKB-KW"/>
</dbReference>
<dbReference type="InterPro" id="IPR003170">
    <property type="entry name" value="MurB"/>
</dbReference>
<keyword evidence="6 16" id="KW-0132">Cell division</keyword>
<comment type="subcellular location">
    <subcellularLocation>
        <location evidence="3 16">Cytoplasm</location>
    </subcellularLocation>
</comment>
<comment type="catalytic activity">
    <reaction evidence="15 16">
        <text>UDP-N-acetyl-alpha-D-muramate + NADP(+) = UDP-N-acetyl-3-O-(1-carboxyvinyl)-alpha-D-glucosamine + NADPH + H(+)</text>
        <dbReference type="Rhea" id="RHEA:12248"/>
        <dbReference type="ChEBI" id="CHEBI:15378"/>
        <dbReference type="ChEBI" id="CHEBI:57783"/>
        <dbReference type="ChEBI" id="CHEBI:58349"/>
        <dbReference type="ChEBI" id="CHEBI:68483"/>
        <dbReference type="ChEBI" id="CHEBI:70757"/>
        <dbReference type="EC" id="1.3.1.98"/>
    </reaction>
</comment>
<evidence type="ECO:0000256" key="12">
    <source>
        <dbReference type="ARBA" id="ARBA00023002"/>
    </source>
</evidence>